<dbReference type="FunFam" id="3.30.310.10:FF:000005">
    <property type="entry name" value="TATA box-binding protein-like 1"/>
    <property type="match status" value="1"/>
</dbReference>
<protein>
    <submittedName>
        <fullName evidence="8 9">TATA box-binding protein-like 1</fullName>
    </submittedName>
</protein>
<dbReference type="Gene3D" id="3.30.310.10">
    <property type="entry name" value="TATA-Binding Protein"/>
    <property type="match status" value="2"/>
</dbReference>
<dbReference type="PANTHER" id="PTHR10126">
    <property type="entry name" value="TATA-BOX BINDING PROTEIN"/>
    <property type="match status" value="1"/>
</dbReference>
<feature type="region of interest" description="Disordered" evidence="7">
    <location>
        <begin position="33"/>
        <end position="57"/>
    </location>
</feature>
<proteinExistence type="inferred from homology"/>
<sequence>MYGASSACESPLNGHSLNSLDFLDSIPVTGEDQSTVEVKEPVAPEGQNEDPSSDEVPSMTLTITNVVCMANMRCHLRLKELARSSVNVEYKALQNHVIMRLRKPYTVATIWSSGKIWCTGANSLSKARQGARRIARRISQVGFPCRFSNYRIVNIMATCRLPFRVRLEELVKVRPRLMSYEPELAPGLNFKAEHDSSTSLKLFSTGRVVIMGSSLENIGNLVEELVPLAALHQTDEPLSDSDDDDFPVPGGRGFDGDKNIASASQRRQYRRRRMAVRRRNPFAEIAAHNIPALADAFLSHEADLDDVLFDAFEEEDDAACTDNDSEEETDDSPVTSHQYPAQVSQAAWQSPIPTAQVRGDVVRSGSTKRACITAYSEQPSTPSPQPSTSSTAASLPTAQPQFIFATAPNVPTTTVVPIRFATAPVNGIVHHPQPQFATFAAQPSAPNSQTKVVTINPPSGQANIVRIVSPVQFATTSGPQQPRFILNRLPVNATIINPSAIVMAPSGVPAGGVQFATSVANGQPHVIATANNLQNIPNTSTFVAPGYR</sequence>
<dbReference type="InterPro" id="IPR000814">
    <property type="entry name" value="TBP"/>
</dbReference>
<name>A0A5K3EVF8_MESCO</name>
<feature type="compositionally biased region" description="Polar residues" evidence="7">
    <location>
        <begin position="333"/>
        <end position="353"/>
    </location>
</feature>
<feature type="region of interest" description="Disordered" evidence="7">
    <location>
        <begin position="316"/>
        <end position="394"/>
    </location>
</feature>
<evidence type="ECO:0000256" key="6">
    <source>
        <dbReference type="ARBA" id="ARBA00023242"/>
    </source>
</evidence>
<dbReference type="AlphaFoldDB" id="A0A5K3EVF8"/>
<comment type="similarity">
    <text evidence="2">Belongs to the TBP family.</text>
</comment>
<dbReference type="GO" id="GO:0006352">
    <property type="term" value="P:DNA-templated transcription initiation"/>
    <property type="evidence" value="ECO:0007669"/>
    <property type="project" value="InterPro"/>
</dbReference>
<keyword evidence="5" id="KW-0804">Transcription</keyword>
<dbReference type="Pfam" id="PF00352">
    <property type="entry name" value="TBP"/>
    <property type="match status" value="2"/>
</dbReference>
<evidence type="ECO:0000313" key="9">
    <source>
        <dbReference type="WBParaSite" id="MCU_003428-RB"/>
    </source>
</evidence>
<evidence type="ECO:0000256" key="5">
    <source>
        <dbReference type="ARBA" id="ARBA00023163"/>
    </source>
</evidence>
<evidence type="ECO:0000256" key="7">
    <source>
        <dbReference type="SAM" id="MobiDB-lite"/>
    </source>
</evidence>
<keyword evidence="4" id="KW-0238">DNA-binding</keyword>
<dbReference type="WBParaSite" id="MCU_003428-RA">
    <property type="protein sequence ID" value="MCU_003428-RA"/>
    <property type="gene ID" value="MCU_003428"/>
</dbReference>
<evidence type="ECO:0000256" key="3">
    <source>
        <dbReference type="ARBA" id="ARBA00023015"/>
    </source>
</evidence>
<dbReference type="GO" id="GO:0005634">
    <property type="term" value="C:nucleus"/>
    <property type="evidence" value="ECO:0007669"/>
    <property type="project" value="UniProtKB-SubCell"/>
</dbReference>
<dbReference type="WBParaSite" id="MCU_003428-RB">
    <property type="protein sequence ID" value="MCU_003428-RB"/>
    <property type="gene ID" value="MCU_003428"/>
</dbReference>
<dbReference type="SUPFAM" id="SSF55945">
    <property type="entry name" value="TATA-box binding protein-like"/>
    <property type="match status" value="2"/>
</dbReference>
<evidence type="ECO:0000256" key="2">
    <source>
        <dbReference type="ARBA" id="ARBA00005560"/>
    </source>
</evidence>
<evidence type="ECO:0000313" key="8">
    <source>
        <dbReference type="WBParaSite" id="MCU_003428-RA"/>
    </source>
</evidence>
<feature type="compositionally biased region" description="Acidic residues" evidence="7">
    <location>
        <begin position="316"/>
        <end position="331"/>
    </location>
</feature>
<organism evidence="9">
    <name type="scientific">Mesocestoides corti</name>
    <name type="common">Flatworm</name>
    <dbReference type="NCBI Taxonomy" id="53468"/>
    <lineage>
        <taxon>Eukaryota</taxon>
        <taxon>Metazoa</taxon>
        <taxon>Spiralia</taxon>
        <taxon>Lophotrochozoa</taxon>
        <taxon>Platyhelminthes</taxon>
        <taxon>Cestoda</taxon>
        <taxon>Eucestoda</taxon>
        <taxon>Cyclophyllidea</taxon>
        <taxon>Mesocestoididae</taxon>
        <taxon>Mesocestoides</taxon>
    </lineage>
</organism>
<keyword evidence="3" id="KW-0805">Transcription regulation</keyword>
<accession>A0A5K3EVF8</accession>
<reference evidence="8 9" key="1">
    <citation type="submission" date="2019-11" db="UniProtKB">
        <authorList>
            <consortium name="WormBaseParasite"/>
        </authorList>
    </citation>
    <scope>IDENTIFICATION</scope>
</reference>
<keyword evidence="6" id="KW-0539">Nucleus</keyword>
<dbReference type="GO" id="GO:0003677">
    <property type="term" value="F:DNA binding"/>
    <property type="evidence" value="ECO:0007669"/>
    <property type="project" value="UniProtKB-KW"/>
</dbReference>
<dbReference type="InterPro" id="IPR012295">
    <property type="entry name" value="TBP_dom_sf"/>
</dbReference>
<evidence type="ECO:0000256" key="4">
    <source>
        <dbReference type="ARBA" id="ARBA00023125"/>
    </source>
</evidence>
<comment type="subcellular location">
    <subcellularLocation>
        <location evidence="1">Nucleus</location>
    </subcellularLocation>
</comment>
<evidence type="ECO:0000256" key="1">
    <source>
        <dbReference type="ARBA" id="ARBA00004123"/>
    </source>
</evidence>
<dbReference type="PRINTS" id="PR00686">
    <property type="entry name" value="TIFACTORIID"/>
</dbReference>